<dbReference type="EMBL" id="JAWWVP020000001">
    <property type="protein sequence ID" value="MFW4407755.1"/>
    <property type="molecule type" value="Genomic_DNA"/>
</dbReference>
<reference evidence="1" key="1">
    <citation type="submission" date="2025-03" db="EMBL/GenBank/DDBJ databases">
        <title>Draft genomes of bacteria isolated from urogenital samples.</title>
        <authorList>
            <person name="Appleberry H."/>
            <person name="Kolar O."/>
            <person name="Kula A."/>
            <person name="Putonti C."/>
        </authorList>
    </citation>
    <scope>NUCLEOTIDE SEQUENCE</scope>
    <source>
        <strain evidence="1">UMB1758</strain>
    </source>
</reference>
<protein>
    <submittedName>
        <fullName evidence="1">Abi family protein</fullName>
    </submittedName>
</protein>
<sequence length="415" mass="48620">MTREKAFKTIEEQILIQRGRNLKITDEPGMVSFIQQKNYFNSINGFETIFLETSNPKKYMKRVSFKDFERIYTLDRNIAKYLFQEIEKIEVELKSRIAYEFSKVHCNNGIASNLKYLDINCYVLPIAHNRNSFTEYFYTHGDNKKTHSFFRVHTISAKIKDVMFTGKISTSHTRNGDVYYNLEGDFDGIVDDVYYNLEGDFDGIVDDLKINQYRGRFSIKASNTPSNISSLNGSMNVTIQINNIEGRFFELSYSDFCKIKYPYISSYKNPPLWVIIDTLMLNDLLVLFQGLDIAIQNKIMSEMGFDSSISGSREKFINACEILRELRNQLAHFGLITRYRTGNSILINRLFISDLLLTPKRNNRVLKFYQGLKILNSFNRFSLKRIDRAIQSYYLKNMLLLKFDINKNFFNRIGK</sequence>
<accession>A0ACC7PQG3</accession>
<comment type="caution">
    <text evidence="1">The sequence shown here is derived from an EMBL/GenBank/DDBJ whole genome shotgun (WGS) entry which is preliminary data.</text>
</comment>
<organism evidence="1 2">
    <name type="scientific">Streptococcus anginosus</name>
    <dbReference type="NCBI Taxonomy" id="1328"/>
    <lineage>
        <taxon>Bacteria</taxon>
        <taxon>Bacillati</taxon>
        <taxon>Bacillota</taxon>
        <taxon>Bacilli</taxon>
        <taxon>Lactobacillales</taxon>
        <taxon>Streptococcaceae</taxon>
        <taxon>Streptococcus</taxon>
        <taxon>Streptococcus anginosus group</taxon>
    </lineage>
</organism>
<name>A0ACC7PQG3_STRAP</name>
<evidence type="ECO:0000313" key="2">
    <source>
        <dbReference type="Proteomes" id="UP001286110"/>
    </source>
</evidence>
<gene>
    <name evidence="1" type="ORF">SFH28_004830</name>
</gene>
<dbReference type="Proteomes" id="UP001286110">
    <property type="component" value="Unassembled WGS sequence"/>
</dbReference>
<evidence type="ECO:0000313" key="1">
    <source>
        <dbReference type="EMBL" id="MFW4407755.1"/>
    </source>
</evidence>
<proteinExistence type="predicted"/>